<proteinExistence type="predicted"/>
<sequence>MAPMALLDSKVKLSDSPDCWESSGFSVASARRIIDENLLLGNASIEKQGFHHIFKFGNVGRNTGGRRARTHFGNNRFAS</sequence>
<gene>
    <name evidence="1" type="ORF">Tco_0842200</name>
</gene>
<protein>
    <submittedName>
        <fullName evidence="1">Uncharacterized protein</fullName>
    </submittedName>
</protein>
<keyword evidence="2" id="KW-1185">Reference proteome</keyword>
<organism evidence="1 2">
    <name type="scientific">Tanacetum coccineum</name>
    <dbReference type="NCBI Taxonomy" id="301880"/>
    <lineage>
        <taxon>Eukaryota</taxon>
        <taxon>Viridiplantae</taxon>
        <taxon>Streptophyta</taxon>
        <taxon>Embryophyta</taxon>
        <taxon>Tracheophyta</taxon>
        <taxon>Spermatophyta</taxon>
        <taxon>Magnoliopsida</taxon>
        <taxon>eudicotyledons</taxon>
        <taxon>Gunneridae</taxon>
        <taxon>Pentapetalae</taxon>
        <taxon>asterids</taxon>
        <taxon>campanulids</taxon>
        <taxon>Asterales</taxon>
        <taxon>Asteraceae</taxon>
        <taxon>Asteroideae</taxon>
        <taxon>Anthemideae</taxon>
        <taxon>Anthemidinae</taxon>
        <taxon>Tanacetum</taxon>
    </lineage>
</organism>
<evidence type="ECO:0000313" key="2">
    <source>
        <dbReference type="Proteomes" id="UP001151760"/>
    </source>
</evidence>
<evidence type="ECO:0000313" key="1">
    <source>
        <dbReference type="EMBL" id="GJT07738.1"/>
    </source>
</evidence>
<accession>A0ABQ5B1W6</accession>
<reference evidence="1" key="2">
    <citation type="submission" date="2022-01" db="EMBL/GenBank/DDBJ databases">
        <authorList>
            <person name="Yamashiro T."/>
            <person name="Shiraishi A."/>
            <person name="Satake H."/>
            <person name="Nakayama K."/>
        </authorList>
    </citation>
    <scope>NUCLEOTIDE SEQUENCE</scope>
</reference>
<dbReference type="EMBL" id="BQNB010012776">
    <property type="protein sequence ID" value="GJT07738.1"/>
    <property type="molecule type" value="Genomic_DNA"/>
</dbReference>
<reference evidence="1" key="1">
    <citation type="journal article" date="2022" name="Int. J. Mol. Sci.">
        <title>Draft Genome of Tanacetum Coccineum: Genomic Comparison of Closely Related Tanacetum-Family Plants.</title>
        <authorList>
            <person name="Yamashiro T."/>
            <person name="Shiraishi A."/>
            <person name="Nakayama K."/>
            <person name="Satake H."/>
        </authorList>
    </citation>
    <scope>NUCLEOTIDE SEQUENCE</scope>
</reference>
<dbReference type="Proteomes" id="UP001151760">
    <property type="component" value="Unassembled WGS sequence"/>
</dbReference>
<name>A0ABQ5B1W6_9ASTR</name>
<comment type="caution">
    <text evidence="1">The sequence shown here is derived from an EMBL/GenBank/DDBJ whole genome shotgun (WGS) entry which is preliminary data.</text>
</comment>